<keyword evidence="1" id="KW-0812">Transmembrane</keyword>
<feature type="transmembrane region" description="Helical" evidence="1">
    <location>
        <begin position="229"/>
        <end position="246"/>
    </location>
</feature>
<feature type="transmembrane region" description="Helical" evidence="1">
    <location>
        <begin position="66"/>
        <end position="85"/>
    </location>
</feature>
<keyword evidence="1" id="KW-1133">Transmembrane helix</keyword>
<feature type="transmembrane region" description="Helical" evidence="1">
    <location>
        <begin position="189"/>
        <end position="209"/>
    </location>
</feature>
<dbReference type="PANTHER" id="PTHR32502:SF23">
    <property type="entry name" value="TRANSPORT PROTEIN, PTS SYSTEM"/>
    <property type="match status" value="1"/>
</dbReference>
<gene>
    <name evidence="2" type="ORF">SAMN02745191_0213</name>
</gene>
<dbReference type="OrthoDB" id="9795582at2"/>
<dbReference type="Proteomes" id="UP000243297">
    <property type="component" value="Unassembled WGS sequence"/>
</dbReference>
<name>A0A1T4K0C4_9FIRM</name>
<sequence>MEKKILSTEEKKVLRSMFFRSHLVFLSFNMVKMEANGFTATMAPAIESIYKDDMEGKKEAYLRHQNFFNTHAVPFSFIAGLAYAMEKEHKEKNSIDGQTIDSIKAALMGPTAGMFDSLFFNCLRIIAAGIGIGLCSQGNILGTIIFILMYGVSQSVFKYFFVNWGYTYGTTFIDSVFSSGLMGALTKSASVLGLMMVGAMTAQMVNVPLNWTLNVGQTSVVVADVINSIFPGLLGVLLLFLLVSLIKKGARPTQLIIGIFVFALLGGFIGIF</sequence>
<feature type="transmembrane region" description="Helical" evidence="1">
    <location>
        <begin position="253"/>
        <end position="271"/>
    </location>
</feature>
<dbReference type="EMBL" id="FUWY01000001">
    <property type="protein sequence ID" value="SJZ35880.1"/>
    <property type="molecule type" value="Genomic_DNA"/>
</dbReference>
<evidence type="ECO:0000256" key="1">
    <source>
        <dbReference type="SAM" id="Phobius"/>
    </source>
</evidence>
<dbReference type="AlphaFoldDB" id="A0A1T4K0C4"/>
<evidence type="ECO:0000313" key="2">
    <source>
        <dbReference type="EMBL" id="SJZ35880.1"/>
    </source>
</evidence>
<organism evidence="2 3">
    <name type="scientific">Anaerorhabdus furcosa</name>
    <dbReference type="NCBI Taxonomy" id="118967"/>
    <lineage>
        <taxon>Bacteria</taxon>
        <taxon>Bacillati</taxon>
        <taxon>Bacillota</taxon>
        <taxon>Erysipelotrichia</taxon>
        <taxon>Erysipelotrichales</taxon>
        <taxon>Erysipelotrichaceae</taxon>
        <taxon>Anaerorhabdus</taxon>
    </lineage>
</organism>
<accession>A0A1T4K0C4</accession>
<feature type="transmembrane region" description="Helical" evidence="1">
    <location>
        <begin position="156"/>
        <end position="177"/>
    </location>
</feature>
<dbReference type="GO" id="GO:0009401">
    <property type="term" value="P:phosphoenolpyruvate-dependent sugar phosphotransferase system"/>
    <property type="evidence" value="ECO:0007669"/>
    <property type="project" value="InterPro"/>
</dbReference>
<keyword evidence="1" id="KW-0472">Membrane</keyword>
<reference evidence="3" key="1">
    <citation type="submission" date="2017-02" db="EMBL/GenBank/DDBJ databases">
        <authorList>
            <person name="Varghese N."/>
            <person name="Submissions S."/>
        </authorList>
    </citation>
    <scope>NUCLEOTIDE SEQUENCE [LARGE SCALE GENOMIC DNA]</scope>
    <source>
        <strain evidence="3">ATCC 25662</strain>
    </source>
</reference>
<protein>
    <submittedName>
        <fullName evidence="2">PTS system, mannose-specific IID component</fullName>
    </submittedName>
</protein>
<dbReference type="InterPro" id="IPR004704">
    <property type="entry name" value="PTS_IID_man"/>
</dbReference>
<keyword evidence="3" id="KW-1185">Reference proteome</keyword>
<dbReference type="PANTHER" id="PTHR32502">
    <property type="entry name" value="N-ACETYLGALACTOSAMINE PERMEASE II COMPONENT-RELATED"/>
    <property type="match status" value="1"/>
</dbReference>
<dbReference type="PROSITE" id="PS51108">
    <property type="entry name" value="PTS_EIID"/>
    <property type="match status" value="1"/>
</dbReference>
<proteinExistence type="predicted"/>
<feature type="transmembrane region" description="Helical" evidence="1">
    <location>
        <begin position="125"/>
        <end position="150"/>
    </location>
</feature>
<dbReference type="RefSeq" id="WP_078710673.1">
    <property type="nucleotide sequence ID" value="NZ_FUWY01000001.1"/>
</dbReference>
<dbReference type="STRING" id="118967.SAMN02745191_0213"/>
<dbReference type="Pfam" id="PF03613">
    <property type="entry name" value="EIID-AGA"/>
    <property type="match status" value="1"/>
</dbReference>
<dbReference type="GO" id="GO:0005886">
    <property type="term" value="C:plasma membrane"/>
    <property type="evidence" value="ECO:0007669"/>
    <property type="project" value="TreeGrafter"/>
</dbReference>
<evidence type="ECO:0000313" key="3">
    <source>
        <dbReference type="Proteomes" id="UP000243297"/>
    </source>
</evidence>
<dbReference type="InterPro" id="IPR050303">
    <property type="entry name" value="GatZ_KbaZ_carbometab"/>
</dbReference>